<accession>A0A8S1E3G0</accession>
<protein>
    <submittedName>
        <fullName evidence="1">Uncharacterized protein</fullName>
    </submittedName>
</protein>
<organism evidence="1 2">
    <name type="scientific">Cloeon dipterum</name>
    <dbReference type="NCBI Taxonomy" id="197152"/>
    <lineage>
        <taxon>Eukaryota</taxon>
        <taxon>Metazoa</taxon>
        <taxon>Ecdysozoa</taxon>
        <taxon>Arthropoda</taxon>
        <taxon>Hexapoda</taxon>
        <taxon>Insecta</taxon>
        <taxon>Pterygota</taxon>
        <taxon>Palaeoptera</taxon>
        <taxon>Ephemeroptera</taxon>
        <taxon>Pisciforma</taxon>
        <taxon>Baetidae</taxon>
        <taxon>Cloeon</taxon>
    </lineage>
</organism>
<gene>
    <name evidence="1" type="ORF">CLODIP_2_CD05865</name>
</gene>
<dbReference type="Proteomes" id="UP000494165">
    <property type="component" value="Unassembled WGS sequence"/>
</dbReference>
<sequence length="149" mass="16874">MDLKTIILLVVFSNSPNYVLTAIQQRPEDQVIMQQLVDSRDLLAMEARICNTRVNVVEEKLRGVTAQLNLSKSNCETRINAMIENGKLQTKLCDFRVNLASQNCNYDNTGSITERRTNVSRRVAEGVAGKLLSPFPSSEYYFSTEEAFY</sequence>
<evidence type="ECO:0000313" key="1">
    <source>
        <dbReference type="EMBL" id="CAB3388131.1"/>
    </source>
</evidence>
<evidence type="ECO:0000313" key="2">
    <source>
        <dbReference type="Proteomes" id="UP000494165"/>
    </source>
</evidence>
<reference evidence="1 2" key="1">
    <citation type="submission" date="2020-04" db="EMBL/GenBank/DDBJ databases">
        <authorList>
            <person name="Alioto T."/>
            <person name="Alioto T."/>
            <person name="Gomez Garrido J."/>
        </authorList>
    </citation>
    <scope>NUCLEOTIDE SEQUENCE [LARGE SCALE GENOMIC DNA]</scope>
</reference>
<name>A0A8S1E3G0_9INSE</name>
<proteinExistence type="predicted"/>
<dbReference type="AlphaFoldDB" id="A0A8S1E3G0"/>
<dbReference type="EMBL" id="CADEPI010000698">
    <property type="protein sequence ID" value="CAB3388131.1"/>
    <property type="molecule type" value="Genomic_DNA"/>
</dbReference>
<keyword evidence="2" id="KW-1185">Reference proteome</keyword>
<comment type="caution">
    <text evidence="1">The sequence shown here is derived from an EMBL/GenBank/DDBJ whole genome shotgun (WGS) entry which is preliminary data.</text>
</comment>